<evidence type="ECO:0000256" key="10">
    <source>
        <dbReference type="ARBA" id="ARBA00023136"/>
    </source>
</evidence>
<keyword evidence="17" id="KW-1185">Reference proteome</keyword>
<dbReference type="SMART" id="SM00112">
    <property type="entry name" value="CA"/>
    <property type="match status" value="5"/>
</dbReference>
<feature type="chain" id="PRO_5028832647" evidence="15">
    <location>
        <begin position="20"/>
        <end position="868"/>
    </location>
</feature>
<accession>A0A7E6F9R1</accession>
<evidence type="ECO:0000256" key="2">
    <source>
        <dbReference type="ARBA" id="ARBA00022475"/>
    </source>
</evidence>
<evidence type="ECO:0000256" key="14">
    <source>
        <dbReference type="SAM" id="Phobius"/>
    </source>
</evidence>
<dbReference type="Gene3D" id="2.60.40.60">
    <property type="entry name" value="Cadherins"/>
    <property type="match status" value="6"/>
</dbReference>
<reference evidence="18" key="1">
    <citation type="submission" date="2025-08" db="UniProtKB">
        <authorList>
            <consortium name="RefSeq"/>
        </authorList>
    </citation>
    <scope>IDENTIFICATION</scope>
</reference>
<keyword evidence="6" id="KW-0677">Repeat</keyword>
<dbReference type="InterPro" id="IPR050174">
    <property type="entry name" value="Protocadherin/Cadherin-CA"/>
</dbReference>
<dbReference type="GO" id="GO:0007156">
    <property type="term" value="P:homophilic cell adhesion via plasma membrane adhesion molecules"/>
    <property type="evidence" value="ECO:0007669"/>
    <property type="project" value="InterPro"/>
</dbReference>
<dbReference type="PROSITE" id="PS00232">
    <property type="entry name" value="CADHERIN_1"/>
    <property type="match status" value="3"/>
</dbReference>
<evidence type="ECO:0000259" key="16">
    <source>
        <dbReference type="PROSITE" id="PS50268"/>
    </source>
</evidence>
<keyword evidence="9 14" id="KW-1133">Transmembrane helix</keyword>
<dbReference type="GO" id="GO:0005886">
    <property type="term" value="C:plasma membrane"/>
    <property type="evidence" value="ECO:0007669"/>
    <property type="project" value="UniProtKB-SubCell"/>
</dbReference>
<dbReference type="InterPro" id="IPR020894">
    <property type="entry name" value="Cadherin_CS"/>
</dbReference>
<evidence type="ECO:0000256" key="15">
    <source>
        <dbReference type="SAM" id="SignalP"/>
    </source>
</evidence>
<feature type="domain" description="Cadherin" evidence="16">
    <location>
        <begin position="464"/>
        <end position="568"/>
    </location>
</feature>
<dbReference type="PANTHER" id="PTHR24028">
    <property type="entry name" value="CADHERIN-87A"/>
    <property type="match status" value="1"/>
</dbReference>
<evidence type="ECO:0000256" key="11">
    <source>
        <dbReference type="ARBA" id="ARBA00023157"/>
    </source>
</evidence>
<feature type="domain" description="Cadherin" evidence="16">
    <location>
        <begin position="360"/>
        <end position="463"/>
    </location>
</feature>
<comment type="subcellular location">
    <subcellularLocation>
        <location evidence="1">Cell membrane</location>
        <topology evidence="1">Single-pass type I membrane protein</topology>
    </subcellularLocation>
</comment>
<proteinExistence type="predicted"/>
<dbReference type="InterPro" id="IPR015919">
    <property type="entry name" value="Cadherin-like_sf"/>
</dbReference>
<sequence length="868" mass="97766">MDMLLSFFILFFVLPSSFCVDLMYRVEESKNARTYLGDIAKDSHLLDRIPVQVQDQVTFSQLQGGSLKTLQLFNVTKTGKLYTAQSLDAENLCTYNTECFKMVDIAVRQEETFIKILKVKILVEDINDHSPEFPQEQISLEFSESDGKGTSSLIPNAIDKDVGLFNSQITYQLEDSLDEPFTLSVSKRVDGTATLEIVLKERLDREAKDSYMLQVVAKDGGFPSRKSILKVHIAVNDVNDNRPVFPQSIYNISIKNTHQMNVPVLTLSATDLDSGKNSKVSYYFSSKISDVARLYFQLNKDDGRIYLWKKLPAGQKKNYKLFVEARDGGRPPLSAIALVFVNVINQQNNAPEIDINFVSALVDNTATISEKIKVGSFIAFVKIIDNDFGQNGEVSCDLHHEKFQLRSLASKEYKVILKSLVNREAEDHYDIKITCEDMGQPPLKAQRQFSIQVMDVNDVQPQFTKKTFKFLTYENEELNFPVGFINATDPDLDSGGKLSYHLVSENKDKIPFQITNYGFISTIESLDYEQNNNYKFQVLVKDNGDPQLNNTANVIVEVMDENDNAPYFTFPSVNPFSLDVYYHPQSENDITTLRASDRDSRENAFLRYEILGGNDRQLFTVNPYTGAMSFSRTVYQNDAGLYNLQLIVKDSGTPVLSTSTALSLTLTVSNKTSKMFTAVNTQADNRIHLNLVIVITLAAVIVSVAVVVSIIICIVRCHNVRNTQHITETSSPNQSRSEKGHLISHANNLTALTLNSDETRNSTNASMMSKTQLYQEDELPVEWNNLNATRSLPRAAQQMYIPQAAVTSGGRGFEENTFMSPDCWSDMVFSHVDTGHCWTERDFGQYEEIPAHKRTKTRTLSTSGKGQN</sequence>
<organism evidence="17 18">
    <name type="scientific">Octopus sinensis</name>
    <name type="common">East Asian common octopus</name>
    <dbReference type="NCBI Taxonomy" id="2607531"/>
    <lineage>
        <taxon>Eukaryota</taxon>
        <taxon>Metazoa</taxon>
        <taxon>Spiralia</taxon>
        <taxon>Lophotrochozoa</taxon>
        <taxon>Mollusca</taxon>
        <taxon>Cephalopoda</taxon>
        <taxon>Coleoidea</taxon>
        <taxon>Octopodiformes</taxon>
        <taxon>Octopoda</taxon>
        <taxon>Incirrata</taxon>
        <taxon>Octopodidae</taxon>
        <taxon>Octopus</taxon>
    </lineage>
</organism>
<keyword evidence="8" id="KW-0130">Cell adhesion</keyword>
<evidence type="ECO:0000256" key="6">
    <source>
        <dbReference type="ARBA" id="ARBA00022737"/>
    </source>
</evidence>
<dbReference type="FunFam" id="2.60.40.60:FF:000002">
    <property type="entry name" value="Protocadherin alpha 2"/>
    <property type="match status" value="1"/>
</dbReference>
<dbReference type="FunFam" id="2.60.40.60:FF:000037">
    <property type="entry name" value="FAT atypical cadherin 1"/>
    <property type="match status" value="1"/>
</dbReference>
<evidence type="ECO:0000256" key="1">
    <source>
        <dbReference type="ARBA" id="ARBA00004251"/>
    </source>
</evidence>
<keyword evidence="11" id="KW-1015">Disulfide bond</keyword>
<name>A0A7E6F9R1_9MOLL</name>
<keyword evidence="10 14" id="KW-0472">Membrane</keyword>
<dbReference type="FunFam" id="2.60.40.60:FF:000004">
    <property type="entry name" value="Protocadherin 1 gamma 2"/>
    <property type="match status" value="1"/>
</dbReference>
<evidence type="ECO:0000256" key="5">
    <source>
        <dbReference type="ARBA" id="ARBA00022729"/>
    </source>
</evidence>
<feature type="signal peptide" evidence="15">
    <location>
        <begin position="1"/>
        <end position="19"/>
    </location>
</feature>
<dbReference type="Proteomes" id="UP000515154">
    <property type="component" value="Linkage group LG14"/>
</dbReference>
<dbReference type="Pfam" id="PF00028">
    <property type="entry name" value="Cadherin"/>
    <property type="match status" value="4"/>
</dbReference>
<dbReference type="PROSITE" id="PS50268">
    <property type="entry name" value="CADHERIN_2"/>
    <property type="match status" value="6"/>
</dbReference>
<evidence type="ECO:0000313" key="17">
    <source>
        <dbReference type="Proteomes" id="UP000515154"/>
    </source>
</evidence>
<evidence type="ECO:0000256" key="13">
    <source>
        <dbReference type="PROSITE-ProRule" id="PRU00043"/>
    </source>
</evidence>
<feature type="transmembrane region" description="Helical" evidence="14">
    <location>
        <begin position="691"/>
        <end position="715"/>
    </location>
</feature>
<keyword evidence="4 14" id="KW-0812">Transmembrane</keyword>
<feature type="domain" description="Cadherin" evidence="16">
    <location>
        <begin position="134"/>
        <end position="245"/>
    </location>
</feature>
<dbReference type="FunFam" id="2.60.40.60:FF:000007">
    <property type="entry name" value="Protocadherin alpha 2"/>
    <property type="match status" value="1"/>
</dbReference>
<dbReference type="AlphaFoldDB" id="A0A7E6F9R1"/>
<dbReference type="SUPFAM" id="SSF49313">
    <property type="entry name" value="Cadherin-like"/>
    <property type="match status" value="5"/>
</dbReference>
<feature type="domain" description="Cadherin" evidence="16">
    <location>
        <begin position="246"/>
        <end position="353"/>
    </location>
</feature>
<keyword evidence="5 15" id="KW-0732">Signal</keyword>
<keyword evidence="2" id="KW-1003">Cell membrane</keyword>
<feature type="domain" description="Cadherin" evidence="16">
    <location>
        <begin position="40"/>
        <end position="133"/>
    </location>
</feature>
<dbReference type="CDD" id="cd11304">
    <property type="entry name" value="Cadherin_repeat"/>
    <property type="match status" value="6"/>
</dbReference>
<keyword evidence="12" id="KW-0325">Glycoprotein</keyword>
<dbReference type="PANTHER" id="PTHR24028:SF146">
    <property type="entry name" value="CADHERIN 96CB, ISOFORM D-RELATED"/>
    <property type="match status" value="1"/>
</dbReference>
<evidence type="ECO:0000256" key="7">
    <source>
        <dbReference type="ARBA" id="ARBA00022837"/>
    </source>
</evidence>
<evidence type="ECO:0000256" key="3">
    <source>
        <dbReference type="ARBA" id="ARBA00022536"/>
    </source>
</evidence>
<dbReference type="GO" id="GO:0005509">
    <property type="term" value="F:calcium ion binding"/>
    <property type="evidence" value="ECO:0007669"/>
    <property type="project" value="UniProtKB-UniRule"/>
</dbReference>
<dbReference type="RefSeq" id="XP_036364511.1">
    <property type="nucleotide sequence ID" value="XM_036508618.1"/>
</dbReference>
<evidence type="ECO:0000256" key="4">
    <source>
        <dbReference type="ARBA" id="ARBA00022692"/>
    </source>
</evidence>
<keyword evidence="7 13" id="KW-0106">Calcium</keyword>
<dbReference type="PRINTS" id="PR00205">
    <property type="entry name" value="CADHERIN"/>
</dbReference>
<gene>
    <name evidence="18" type="primary">LOC115218983</name>
</gene>
<evidence type="ECO:0000256" key="8">
    <source>
        <dbReference type="ARBA" id="ARBA00022889"/>
    </source>
</evidence>
<evidence type="ECO:0000313" key="18">
    <source>
        <dbReference type="RefSeq" id="XP_036364511.1"/>
    </source>
</evidence>
<evidence type="ECO:0000256" key="12">
    <source>
        <dbReference type="ARBA" id="ARBA00023180"/>
    </source>
</evidence>
<dbReference type="InterPro" id="IPR002126">
    <property type="entry name" value="Cadherin-like_dom"/>
</dbReference>
<feature type="domain" description="Cadherin" evidence="16">
    <location>
        <begin position="590"/>
        <end position="676"/>
    </location>
</feature>
<evidence type="ECO:0000256" key="9">
    <source>
        <dbReference type="ARBA" id="ARBA00022989"/>
    </source>
</evidence>
<protein>
    <submittedName>
        <fullName evidence="18">Protocadherin beta-15-like isoform X1</fullName>
    </submittedName>
</protein>
<keyword evidence="3" id="KW-0245">EGF-like domain</keyword>